<accession>A0A6J4TNY7</accession>
<feature type="compositionally biased region" description="Basic residues" evidence="1">
    <location>
        <begin position="13"/>
        <end position="23"/>
    </location>
</feature>
<proteinExistence type="predicted"/>
<feature type="region of interest" description="Disordered" evidence="1">
    <location>
        <begin position="1"/>
        <end position="181"/>
    </location>
</feature>
<feature type="compositionally biased region" description="Basic residues" evidence="1">
    <location>
        <begin position="107"/>
        <end position="125"/>
    </location>
</feature>
<organism evidence="2">
    <name type="scientific">uncultured Solirubrobacteraceae bacterium</name>
    <dbReference type="NCBI Taxonomy" id="1162706"/>
    <lineage>
        <taxon>Bacteria</taxon>
        <taxon>Bacillati</taxon>
        <taxon>Actinomycetota</taxon>
        <taxon>Thermoleophilia</taxon>
        <taxon>Solirubrobacterales</taxon>
        <taxon>Solirubrobacteraceae</taxon>
        <taxon>environmental samples</taxon>
    </lineage>
</organism>
<protein>
    <submittedName>
        <fullName evidence="2">Uncharacterized protein</fullName>
    </submittedName>
</protein>
<feature type="compositionally biased region" description="Basic and acidic residues" evidence="1">
    <location>
        <begin position="126"/>
        <end position="141"/>
    </location>
</feature>
<reference evidence="2" key="1">
    <citation type="submission" date="2020-02" db="EMBL/GenBank/DDBJ databases">
        <authorList>
            <person name="Meier V. D."/>
        </authorList>
    </citation>
    <scope>NUCLEOTIDE SEQUENCE</scope>
    <source>
        <strain evidence="2">AVDCRST_MAG85</strain>
    </source>
</reference>
<dbReference type="EMBL" id="CADCVT010000373">
    <property type="protein sequence ID" value="CAA9527608.1"/>
    <property type="molecule type" value="Genomic_DNA"/>
</dbReference>
<gene>
    <name evidence="2" type="ORF">AVDCRST_MAG85-3385</name>
</gene>
<sequence>EQPPLPRPGDRHDRRRLLRRSRRREPDGVPEQPPRPVERERRPGRAVGPVPRQRRAHSPWPPAPARERPARERRRQALPRHGLAQLLRPRHARGLVAVGPHQVGRLPPRRPRLERRREHRLRHRALRDAAVDRQELDEQRRPQAQHPAPRLLGDRRRRRARRARRGRPRRDVHHHLRHPQV</sequence>
<dbReference type="AlphaFoldDB" id="A0A6J4TNY7"/>
<evidence type="ECO:0000313" key="2">
    <source>
        <dbReference type="EMBL" id="CAA9527608.1"/>
    </source>
</evidence>
<name>A0A6J4TNY7_9ACTN</name>
<feature type="non-terminal residue" evidence="2">
    <location>
        <position position="1"/>
    </location>
</feature>
<feature type="compositionally biased region" description="Basic residues" evidence="1">
    <location>
        <begin position="155"/>
        <end position="181"/>
    </location>
</feature>
<feature type="non-terminal residue" evidence="2">
    <location>
        <position position="181"/>
    </location>
</feature>
<evidence type="ECO:0000256" key="1">
    <source>
        <dbReference type="SAM" id="MobiDB-lite"/>
    </source>
</evidence>